<dbReference type="InterPro" id="IPR036871">
    <property type="entry name" value="PX_dom_sf"/>
</dbReference>
<evidence type="ECO:0000256" key="3">
    <source>
        <dbReference type="ARBA" id="ARBA00022448"/>
    </source>
</evidence>
<feature type="domain" description="PX" evidence="9">
    <location>
        <begin position="1"/>
        <end position="109"/>
    </location>
</feature>
<dbReference type="PANTHER" id="PTHR15813">
    <property type="entry name" value="SORTING NEXIN-22 AND 24"/>
    <property type="match status" value="1"/>
</dbReference>
<evidence type="ECO:0000256" key="7">
    <source>
        <dbReference type="ARBA" id="ARBA00023329"/>
    </source>
</evidence>
<dbReference type="GO" id="GO:0030659">
    <property type="term" value="C:cytoplasmic vesicle membrane"/>
    <property type="evidence" value="ECO:0007669"/>
    <property type="project" value="UniProtKB-SubCell"/>
</dbReference>
<evidence type="ECO:0000256" key="8">
    <source>
        <dbReference type="SAM" id="MobiDB-lite"/>
    </source>
</evidence>
<evidence type="ECO:0000313" key="10">
    <source>
        <dbReference type="Ensembl" id="ENSLBEP00000026128.1"/>
    </source>
</evidence>
<keyword evidence="7" id="KW-0968">Cytoplasmic vesicle</keyword>
<dbReference type="PROSITE" id="PS50195">
    <property type="entry name" value="PX"/>
    <property type="match status" value="1"/>
</dbReference>
<keyword evidence="4" id="KW-0653">Protein transport</keyword>
<evidence type="ECO:0000256" key="6">
    <source>
        <dbReference type="ARBA" id="ARBA00023136"/>
    </source>
</evidence>
<keyword evidence="5" id="KW-0446">Lipid-binding</keyword>
<evidence type="ECO:0000256" key="2">
    <source>
        <dbReference type="ARBA" id="ARBA00010883"/>
    </source>
</evidence>
<feature type="region of interest" description="Disordered" evidence="8">
    <location>
        <begin position="61"/>
        <end position="81"/>
    </location>
</feature>
<dbReference type="GO" id="GO:0015031">
    <property type="term" value="P:protein transport"/>
    <property type="evidence" value="ECO:0007669"/>
    <property type="project" value="UniProtKB-KW"/>
</dbReference>
<keyword evidence="11" id="KW-1185">Reference proteome</keyword>
<accession>A0A3Q3G591</accession>
<reference evidence="10" key="1">
    <citation type="submission" date="2025-08" db="UniProtKB">
        <authorList>
            <consortium name="Ensembl"/>
        </authorList>
    </citation>
    <scope>IDENTIFICATION</scope>
</reference>
<evidence type="ECO:0000313" key="11">
    <source>
        <dbReference type="Proteomes" id="UP000261660"/>
    </source>
</evidence>
<keyword evidence="3" id="KW-0813">Transport</keyword>
<proteinExistence type="inferred from homology"/>
<dbReference type="GO" id="GO:1901981">
    <property type="term" value="F:phosphatidylinositol phosphate binding"/>
    <property type="evidence" value="ECO:0007669"/>
    <property type="project" value="TreeGrafter"/>
</dbReference>
<reference evidence="10" key="2">
    <citation type="submission" date="2025-09" db="UniProtKB">
        <authorList>
            <consortium name="Ensembl"/>
        </authorList>
    </citation>
    <scope>IDENTIFICATION</scope>
</reference>
<dbReference type="AlphaFoldDB" id="A0A3Q3G591"/>
<dbReference type="STRING" id="56723.ENSLBEP00000026128"/>
<comment type="similarity">
    <text evidence="2">Belongs to the sorting nexin family.</text>
</comment>
<dbReference type="GeneTree" id="ENSGT00390000001280"/>
<name>A0A3Q3G591_9LABR</name>
<evidence type="ECO:0000256" key="1">
    <source>
        <dbReference type="ARBA" id="ARBA00004180"/>
    </source>
</evidence>
<dbReference type="InterPro" id="IPR001683">
    <property type="entry name" value="PX_dom"/>
</dbReference>
<dbReference type="PANTHER" id="PTHR15813:SF8">
    <property type="entry name" value="SORTING NEXIN-22"/>
    <property type="match status" value="1"/>
</dbReference>
<dbReference type="Ensembl" id="ENSLBET00000027421.1">
    <property type="protein sequence ID" value="ENSLBEP00000026128.1"/>
    <property type="gene ID" value="ENSLBEG00000019905.1"/>
</dbReference>
<dbReference type="Pfam" id="PF00787">
    <property type="entry name" value="PX"/>
    <property type="match status" value="1"/>
</dbReference>
<dbReference type="Proteomes" id="UP000261660">
    <property type="component" value="Unplaced"/>
</dbReference>
<dbReference type="Gene3D" id="3.30.1520.10">
    <property type="entry name" value="Phox-like domain"/>
    <property type="match status" value="1"/>
</dbReference>
<dbReference type="InParanoid" id="A0A3Q3G591"/>
<comment type="subcellular location">
    <subcellularLocation>
        <location evidence="1">Cytoplasmic vesicle membrane</location>
        <topology evidence="1">Peripheral membrane protein</topology>
        <orientation evidence="1">Cytoplasmic side</orientation>
    </subcellularLocation>
</comment>
<evidence type="ECO:0000256" key="4">
    <source>
        <dbReference type="ARBA" id="ARBA00022927"/>
    </source>
</evidence>
<evidence type="ECO:0000259" key="9">
    <source>
        <dbReference type="PROSITE" id="PS50195"/>
    </source>
</evidence>
<evidence type="ECO:0000256" key="5">
    <source>
        <dbReference type="ARBA" id="ARBA00023121"/>
    </source>
</evidence>
<sequence length="109" mass="13011">MYFVMIEVSIPSMEREVDESGKTKKLFRVEVLFNERKHFVLRRSSEFQALHRKLRKVIQTPDFPSKRNPHLRTKPPEQRRQELEDYVQVTRPGDPQVRRGIHLGLIKSS</sequence>
<dbReference type="SUPFAM" id="SSF64268">
    <property type="entry name" value="PX domain"/>
    <property type="match status" value="1"/>
</dbReference>
<keyword evidence="6" id="KW-0472">Membrane</keyword>
<organism evidence="10 11">
    <name type="scientific">Labrus bergylta</name>
    <name type="common">ballan wrasse</name>
    <dbReference type="NCBI Taxonomy" id="56723"/>
    <lineage>
        <taxon>Eukaryota</taxon>
        <taxon>Metazoa</taxon>
        <taxon>Chordata</taxon>
        <taxon>Craniata</taxon>
        <taxon>Vertebrata</taxon>
        <taxon>Euteleostomi</taxon>
        <taxon>Actinopterygii</taxon>
        <taxon>Neopterygii</taxon>
        <taxon>Teleostei</taxon>
        <taxon>Neoteleostei</taxon>
        <taxon>Acanthomorphata</taxon>
        <taxon>Eupercaria</taxon>
        <taxon>Labriformes</taxon>
        <taxon>Labridae</taxon>
        <taxon>Labrus</taxon>
    </lineage>
</organism>
<dbReference type="InterPro" id="IPR052467">
    <property type="entry name" value="Sorting_nexin_PX-domain"/>
</dbReference>
<protein>
    <recommendedName>
        <fullName evidence="9">PX domain-containing protein</fullName>
    </recommendedName>
</protein>